<sequence length="79" mass="8876">MASRHSHKQAGSAFGVSININHTGALRRQLISEITDLERQVHELKLGGRAVDLSLMASYNELIGSRRAYLKKLPTSWCW</sequence>
<accession>A0ABV7HNQ7</accession>
<name>A0ABV7HNQ7_9GAMM</name>
<proteinExistence type="predicted"/>
<reference evidence="2" key="1">
    <citation type="journal article" date="2019" name="Int. J. Syst. Evol. Microbiol.">
        <title>The Global Catalogue of Microorganisms (GCM) 10K type strain sequencing project: providing services to taxonomists for standard genome sequencing and annotation.</title>
        <authorList>
            <consortium name="The Broad Institute Genomics Platform"/>
            <consortium name="The Broad Institute Genome Sequencing Center for Infectious Disease"/>
            <person name="Wu L."/>
            <person name="Ma J."/>
        </authorList>
    </citation>
    <scope>NUCLEOTIDE SEQUENCE [LARGE SCALE GENOMIC DNA]</scope>
    <source>
        <strain evidence="2">KCTC 52141</strain>
    </source>
</reference>
<keyword evidence="2" id="KW-1185">Reference proteome</keyword>
<evidence type="ECO:0000313" key="2">
    <source>
        <dbReference type="Proteomes" id="UP001595548"/>
    </source>
</evidence>
<dbReference type="EMBL" id="JBHRTL010000004">
    <property type="protein sequence ID" value="MFC3154359.1"/>
    <property type="molecule type" value="Genomic_DNA"/>
</dbReference>
<protein>
    <submittedName>
        <fullName evidence="1">Uncharacterized protein</fullName>
    </submittedName>
</protein>
<dbReference type="RefSeq" id="WP_339616629.1">
    <property type="nucleotide sequence ID" value="NZ_AP031500.1"/>
</dbReference>
<organism evidence="1 2">
    <name type="scientific">Gilvimarinus japonicus</name>
    <dbReference type="NCBI Taxonomy" id="1796469"/>
    <lineage>
        <taxon>Bacteria</taxon>
        <taxon>Pseudomonadati</taxon>
        <taxon>Pseudomonadota</taxon>
        <taxon>Gammaproteobacteria</taxon>
        <taxon>Cellvibrionales</taxon>
        <taxon>Cellvibrionaceae</taxon>
        <taxon>Gilvimarinus</taxon>
    </lineage>
</organism>
<comment type="caution">
    <text evidence="1">The sequence shown here is derived from an EMBL/GenBank/DDBJ whole genome shotgun (WGS) entry which is preliminary data.</text>
</comment>
<gene>
    <name evidence="1" type="ORF">ACFOEB_04020</name>
</gene>
<evidence type="ECO:0000313" key="1">
    <source>
        <dbReference type="EMBL" id="MFC3154359.1"/>
    </source>
</evidence>
<dbReference type="Proteomes" id="UP001595548">
    <property type="component" value="Unassembled WGS sequence"/>
</dbReference>